<dbReference type="InterPro" id="IPR052642">
    <property type="entry name" value="CC-FHA_domain"/>
</dbReference>
<comment type="caution">
    <text evidence="1">The sequence shown here is derived from an EMBL/GenBank/DDBJ whole genome shotgun (WGS) entry which is preliminary data.</text>
</comment>
<evidence type="ECO:0000313" key="1">
    <source>
        <dbReference type="EMBL" id="KAK2105743.1"/>
    </source>
</evidence>
<proteinExistence type="predicted"/>
<evidence type="ECO:0000313" key="2">
    <source>
        <dbReference type="Proteomes" id="UP001266305"/>
    </source>
</evidence>
<reference evidence="1 2" key="1">
    <citation type="submission" date="2023-05" db="EMBL/GenBank/DDBJ databases">
        <title>B98-5 Cell Line De Novo Hybrid Assembly: An Optical Mapping Approach.</title>
        <authorList>
            <person name="Kananen K."/>
            <person name="Auerbach J.A."/>
            <person name="Kautto E."/>
            <person name="Blachly J.S."/>
        </authorList>
    </citation>
    <scope>NUCLEOTIDE SEQUENCE [LARGE SCALE GENOMIC DNA]</scope>
    <source>
        <strain evidence="1">B95-8</strain>
        <tissue evidence="1">Cell line</tissue>
    </source>
</reference>
<dbReference type="Proteomes" id="UP001266305">
    <property type="component" value="Unassembled WGS sequence"/>
</dbReference>
<sequence length="142" mass="15288">MASSTLQGSPTEAGLSAELYRNSEIWRAAQDLLLARRGSDTNLDGRLLPHSKSACELSYFRKRSESQTLSPVTSSSVASQSCLRKRTPWYLLAIHEKVLAEGVQIPAPHSLALRPAGRTALPHEGSCSSILLAASSRSPDMA</sequence>
<dbReference type="PANTHER" id="PTHR18853">
    <property type="entry name" value="FORKHEAD-ASSOCIATED DOMAIN-CONTAINING PROTEIN 1-RELATED"/>
    <property type="match status" value="1"/>
</dbReference>
<name>A0ABQ9VAR0_SAGOE</name>
<dbReference type="EMBL" id="JASSZA010000007">
    <property type="protein sequence ID" value="KAK2105743.1"/>
    <property type="molecule type" value="Genomic_DNA"/>
</dbReference>
<organism evidence="1 2">
    <name type="scientific">Saguinus oedipus</name>
    <name type="common">Cotton-top tamarin</name>
    <name type="synonym">Oedipomidas oedipus</name>
    <dbReference type="NCBI Taxonomy" id="9490"/>
    <lineage>
        <taxon>Eukaryota</taxon>
        <taxon>Metazoa</taxon>
        <taxon>Chordata</taxon>
        <taxon>Craniata</taxon>
        <taxon>Vertebrata</taxon>
        <taxon>Euteleostomi</taxon>
        <taxon>Mammalia</taxon>
        <taxon>Eutheria</taxon>
        <taxon>Euarchontoglires</taxon>
        <taxon>Primates</taxon>
        <taxon>Haplorrhini</taxon>
        <taxon>Platyrrhini</taxon>
        <taxon>Cebidae</taxon>
        <taxon>Callitrichinae</taxon>
        <taxon>Saguinus</taxon>
    </lineage>
</organism>
<accession>A0ABQ9VAR0</accession>
<protein>
    <submittedName>
        <fullName evidence="1">Coiled-coil domain-containing protein 27</fullName>
    </submittedName>
</protein>
<keyword evidence="2" id="KW-1185">Reference proteome</keyword>
<gene>
    <name evidence="1" type="primary">CCDC27</name>
    <name evidence="1" type="ORF">P7K49_015257</name>
</gene>
<dbReference type="PANTHER" id="PTHR18853:SF9">
    <property type="entry name" value="COILED-COIL DOMAIN-CONTAINING PROTEIN 27"/>
    <property type="match status" value="1"/>
</dbReference>